<evidence type="ECO:0000313" key="15">
    <source>
        <dbReference type="Proteomes" id="UP000800200"/>
    </source>
</evidence>
<dbReference type="PROSITE" id="PS50076">
    <property type="entry name" value="DNAJ_2"/>
    <property type="match status" value="1"/>
</dbReference>
<dbReference type="SUPFAM" id="SSF46565">
    <property type="entry name" value="Chaperone J-domain"/>
    <property type="match status" value="1"/>
</dbReference>
<organism evidence="14 15">
    <name type="scientific">Zopfia rhizophila CBS 207.26</name>
    <dbReference type="NCBI Taxonomy" id="1314779"/>
    <lineage>
        <taxon>Eukaryota</taxon>
        <taxon>Fungi</taxon>
        <taxon>Dikarya</taxon>
        <taxon>Ascomycota</taxon>
        <taxon>Pezizomycotina</taxon>
        <taxon>Dothideomycetes</taxon>
        <taxon>Dothideomycetes incertae sedis</taxon>
        <taxon>Zopfiaceae</taxon>
        <taxon>Zopfia</taxon>
    </lineage>
</organism>
<dbReference type="SUPFAM" id="SSF144217">
    <property type="entry name" value="CSL zinc finger"/>
    <property type="match status" value="1"/>
</dbReference>
<dbReference type="OrthoDB" id="445556at2759"/>
<evidence type="ECO:0000259" key="13">
    <source>
        <dbReference type="PROSITE" id="PS51074"/>
    </source>
</evidence>
<evidence type="ECO:0000256" key="11">
    <source>
        <dbReference type="ARBA" id="ARBA00023242"/>
    </source>
</evidence>
<comment type="subcellular location">
    <subcellularLocation>
        <location evidence="3">Cytoplasm</location>
    </subcellularLocation>
    <subcellularLocation>
        <location evidence="2">Nucleus</location>
    </subcellularLocation>
</comment>
<dbReference type="GO" id="GO:0005737">
    <property type="term" value="C:cytoplasm"/>
    <property type="evidence" value="ECO:0007669"/>
    <property type="project" value="UniProtKB-SubCell"/>
</dbReference>
<dbReference type="PROSITE" id="PS51074">
    <property type="entry name" value="DPH_MB"/>
    <property type="match status" value="1"/>
</dbReference>
<evidence type="ECO:0000259" key="12">
    <source>
        <dbReference type="PROSITE" id="PS50076"/>
    </source>
</evidence>
<dbReference type="InterPro" id="IPR044248">
    <property type="entry name" value="DPH3/4-like"/>
</dbReference>
<feature type="domain" description="DPH-type MB" evidence="13">
    <location>
        <begin position="144"/>
        <end position="219"/>
    </location>
</feature>
<evidence type="ECO:0000256" key="8">
    <source>
        <dbReference type="ARBA" id="ARBA00022723"/>
    </source>
</evidence>
<keyword evidence="7" id="KW-0963">Cytoplasm</keyword>
<sequence length="240" mass="27047">MVYTKNYYKILGLETPTYHCSSHDRNFEGNLKAQYHRVLRAVHPDKEAYNYKTRLSHRPSIPVEPFAAEIARKYTVDDVREAYAVLNDPMQKKEYDAWIVRKYAEGREKYFDGNLGLDLALQGSRGESAGTGHAYERAEDFVLGLELLSLDDFTESGAVSTPSEDGSEMGQVWMRACRCGDERGFRIEESELEGAERRGESEVLVGCQGCSLWVRVGFEVLEGHEEGAKEGGKNGFVVVE</sequence>
<evidence type="ECO:0000256" key="10">
    <source>
        <dbReference type="ARBA" id="ARBA00023004"/>
    </source>
</evidence>
<accession>A0A6A6E1H8</accession>
<evidence type="ECO:0000256" key="9">
    <source>
        <dbReference type="ARBA" id="ARBA00022833"/>
    </source>
</evidence>
<evidence type="ECO:0000256" key="7">
    <source>
        <dbReference type="ARBA" id="ARBA00022490"/>
    </source>
</evidence>
<keyword evidence="8" id="KW-0479">Metal-binding</keyword>
<dbReference type="Proteomes" id="UP000800200">
    <property type="component" value="Unassembled WGS sequence"/>
</dbReference>
<name>A0A6A6E1H8_9PEZI</name>
<dbReference type="GO" id="GO:0017183">
    <property type="term" value="P:protein histidyl modification to diphthamide"/>
    <property type="evidence" value="ECO:0007669"/>
    <property type="project" value="UniProtKB-UniPathway"/>
</dbReference>
<proteinExistence type="inferred from homology"/>
<dbReference type="AlphaFoldDB" id="A0A6A6E1H8"/>
<evidence type="ECO:0000256" key="4">
    <source>
        <dbReference type="ARBA" id="ARBA00005156"/>
    </source>
</evidence>
<keyword evidence="15" id="KW-1185">Reference proteome</keyword>
<reference evidence="14" key="1">
    <citation type="journal article" date="2020" name="Stud. Mycol.">
        <title>101 Dothideomycetes genomes: a test case for predicting lifestyles and emergence of pathogens.</title>
        <authorList>
            <person name="Haridas S."/>
            <person name="Albert R."/>
            <person name="Binder M."/>
            <person name="Bloem J."/>
            <person name="Labutti K."/>
            <person name="Salamov A."/>
            <person name="Andreopoulos B."/>
            <person name="Baker S."/>
            <person name="Barry K."/>
            <person name="Bills G."/>
            <person name="Bluhm B."/>
            <person name="Cannon C."/>
            <person name="Castanera R."/>
            <person name="Culley D."/>
            <person name="Daum C."/>
            <person name="Ezra D."/>
            <person name="Gonzalez J."/>
            <person name="Henrissat B."/>
            <person name="Kuo A."/>
            <person name="Liang C."/>
            <person name="Lipzen A."/>
            <person name="Lutzoni F."/>
            <person name="Magnuson J."/>
            <person name="Mondo S."/>
            <person name="Nolan M."/>
            <person name="Ohm R."/>
            <person name="Pangilinan J."/>
            <person name="Park H.-J."/>
            <person name="Ramirez L."/>
            <person name="Alfaro M."/>
            <person name="Sun H."/>
            <person name="Tritt A."/>
            <person name="Yoshinaga Y."/>
            <person name="Zwiers L.-H."/>
            <person name="Turgeon B."/>
            <person name="Goodwin S."/>
            <person name="Spatafora J."/>
            <person name="Crous P."/>
            <person name="Grigoriev I."/>
        </authorList>
    </citation>
    <scope>NUCLEOTIDE SEQUENCE</scope>
    <source>
        <strain evidence="14">CBS 207.26</strain>
    </source>
</reference>
<dbReference type="GO" id="GO:0046872">
    <property type="term" value="F:metal ion binding"/>
    <property type="evidence" value="ECO:0007669"/>
    <property type="project" value="UniProtKB-KW"/>
</dbReference>
<dbReference type="Gene3D" id="3.10.660.10">
    <property type="entry name" value="DPH Zinc finger"/>
    <property type="match status" value="1"/>
</dbReference>
<evidence type="ECO:0000256" key="1">
    <source>
        <dbReference type="ARBA" id="ARBA00003474"/>
    </source>
</evidence>
<dbReference type="InterPro" id="IPR036869">
    <property type="entry name" value="J_dom_sf"/>
</dbReference>
<gene>
    <name evidence="14" type="ORF">K469DRAFT_169977</name>
</gene>
<dbReference type="InterPro" id="IPR007872">
    <property type="entry name" value="DPH_MB_dom"/>
</dbReference>
<dbReference type="UniPathway" id="UPA00559"/>
<comment type="similarity">
    <text evidence="5">Belongs to the DPH4 family.</text>
</comment>
<dbReference type="GO" id="GO:0005634">
    <property type="term" value="C:nucleus"/>
    <property type="evidence" value="ECO:0007669"/>
    <property type="project" value="UniProtKB-SubCell"/>
</dbReference>
<dbReference type="Gene3D" id="1.10.287.110">
    <property type="entry name" value="DnaJ domain"/>
    <property type="match status" value="1"/>
</dbReference>
<evidence type="ECO:0000313" key="14">
    <source>
        <dbReference type="EMBL" id="KAF2185063.1"/>
    </source>
</evidence>
<evidence type="ECO:0000256" key="2">
    <source>
        <dbReference type="ARBA" id="ARBA00004123"/>
    </source>
</evidence>
<dbReference type="PANTHER" id="PTHR21454">
    <property type="entry name" value="DPH3 HOMOLOG-RELATED"/>
    <property type="match status" value="1"/>
</dbReference>
<protein>
    <recommendedName>
        <fullName evidence="6">Diphthamide biosynthesis protein 4</fullName>
    </recommendedName>
</protein>
<evidence type="ECO:0000256" key="5">
    <source>
        <dbReference type="ARBA" id="ARBA00006169"/>
    </source>
</evidence>
<feature type="domain" description="J" evidence="12">
    <location>
        <begin position="6"/>
        <end position="99"/>
    </location>
</feature>
<comment type="pathway">
    <text evidence="4">Protein modification; peptidyl-diphthamide biosynthesis.</text>
</comment>
<dbReference type="InterPro" id="IPR001623">
    <property type="entry name" value="DnaJ_domain"/>
</dbReference>
<evidence type="ECO:0000256" key="3">
    <source>
        <dbReference type="ARBA" id="ARBA00004496"/>
    </source>
</evidence>
<keyword evidence="9" id="KW-0862">Zinc</keyword>
<comment type="function">
    <text evidence="1">Required for the first step of diphthamide biosynthesis, the transfer of 3-amino-3-carboxypropyl from S-adenosyl-L-methionine to a histidine residue. Diphthamide is a post-translational modification of histidine which occurs in elongation factor 2.</text>
</comment>
<keyword evidence="11" id="KW-0539">Nucleus</keyword>
<dbReference type="Pfam" id="PF05207">
    <property type="entry name" value="Zn_ribbon_CSL"/>
    <property type="match status" value="1"/>
</dbReference>
<dbReference type="InterPro" id="IPR036671">
    <property type="entry name" value="DPH_MB_sf"/>
</dbReference>
<evidence type="ECO:0000256" key="6">
    <source>
        <dbReference type="ARBA" id="ARBA00021797"/>
    </source>
</evidence>
<dbReference type="PANTHER" id="PTHR21454:SF46">
    <property type="entry name" value="DIPHTHAMIDE BIOSYNTHESIS PROTEIN 4"/>
    <property type="match status" value="1"/>
</dbReference>
<dbReference type="EMBL" id="ML994635">
    <property type="protein sequence ID" value="KAF2185063.1"/>
    <property type="molecule type" value="Genomic_DNA"/>
</dbReference>
<keyword evidence="10" id="KW-0408">Iron</keyword>